<reference evidence="3" key="1">
    <citation type="journal article" date="2015" name="Proc. Natl. Acad. Sci. U.S.A.">
        <title>Networks of energetic and metabolic interactions define dynamics in microbial communities.</title>
        <authorList>
            <person name="Embree M."/>
            <person name="Liu J.K."/>
            <person name="Al-Bassam M.M."/>
            <person name="Zengler K."/>
        </authorList>
    </citation>
    <scope>NUCLEOTIDE SEQUENCE</scope>
</reference>
<dbReference type="Pfam" id="PF00535">
    <property type="entry name" value="Glycos_transf_2"/>
    <property type="match status" value="1"/>
</dbReference>
<feature type="domain" description="Glycosyltransferase 2-like" evidence="2">
    <location>
        <begin position="50"/>
        <end position="215"/>
    </location>
</feature>
<dbReference type="PANTHER" id="PTHR48090">
    <property type="entry name" value="UNDECAPRENYL-PHOSPHATE 4-DEOXY-4-FORMAMIDO-L-ARABINOSE TRANSFERASE-RELATED"/>
    <property type="match status" value="1"/>
</dbReference>
<keyword evidence="1" id="KW-0472">Membrane</keyword>
<evidence type="ECO:0000313" key="3">
    <source>
        <dbReference type="EMBL" id="KUG14591.1"/>
    </source>
</evidence>
<dbReference type="InterPro" id="IPR001173">
    <property type="entry name" value="Glyco_trans_2-like"/>
</dbReference>
<dbReference type="Gene3D" id="3.90.550.10">
    <property type="entry name" value="Spore Coat Polysaccharide Biosynthesis Protein SpsA, Chain A"/>
    <property type="match status" value="1"/>
</dbReference>
<protein>
    <recommendedName>
        <fullName evidence="2">Glycosyltransferase 2-like domain-containing protein</fullName>
    </recommendedName>
</protein>
<proteinExistence type="predicted"/>
<gene>
    <name evidence="3" type="ORF">ASZ90_015773</name>
</gene>
<dbReference type="InterPro" id="IPR029044">
    <property type="entry name" value="Nucleotide-diphossugar_trans"/>
</dbReference>
<dbReference type="FunFam" id="3.90.550.10:FF:000123">
    <property type="entry name" value="Cell wall biosynthesis glycosyltransferase"/>
    <property type="match status" value="1"/>
</dbReference>
<feature type="transmembrane region" description="Helical" evidence="1">
    <location>
        <begin position="282"/>
        <end position="310"/>
    </location>
</feature>
<keyword evidence="1" id="KW-1133">Transmembrane helix</keyword>
<dbReference type="PANTHER" id="PTHR48090:SF7">
    <property type="entry name" value="RFBJ PROTEIN"/>
    <property type="match status" value="1"/>
</dbReference>
<sequence length="358" mass="40832">MRRIQEPVPLRDEPSLSFIAPDTIAIPPQPAGDVREHRKKQLYRGKSIAVVVPAYNEELLIGETLQSIPGFVAKIYAVDDCSEDGTWEKIQDHAKDDPRIVPIRHEQNRGVGAAIVTGYKRALEDGIDIAAVMAGDNQMDPAFLPHLLDPIIDGKCDYTMGNRLISPAYRKGMSKWRFFGNSVLTYLTKMASGYWQMMDPQNGYTAISGRALERIGLDGIYPRYGYCNDLLVKLNVWGFRVFNVPHPARYGRETSGIKYSTYIFRVSWLLFKDFLWRMKTKYVVLSFHPLVFYYALGFVITTLGILGGLYSFYYKFVLGNAMFVPLVMSIIVFGLGAQFWLFAMLFDMQQEKNTNGWY</sequence>
<evidence type="ECO:0000259" key="2">
    <source>
        <dbReference type="Pfam" id="PF00535"/>
    </source>
</evidence>
<accession>A0A0W8F154</accession>
<dbReference type="AlphaFoldDB" id="A0A0W8F154"/>
<dbReference type="SUPFAM" id="SSF53448">
    <property type="entry name" value="Nucleotide-diphospho-sugar transferases"/>
    <property type="match status" value="1"/>
</dbReference>
<comment type="caution">
    <text evidence="3">The sequence shown here is derived from an EMBL/GenBank/DDBJ whole genome shotgun (WGS) entry which is preliminary data.</text>
</comment>
<name>A0A0W8F154_9ZZZZ</name>
<evidence type="ECO:0000256" key="1">
    <source>
        <dbReference type="SAM" id="Phobius"/>
    </source>
</evidence>
<feature type="transmembrane region" description="Helical" evidence="1">
    <location>
        <begin position="322"/>
        <end position="346"/>
    </location>
</feature>
<dbReference type="EMBL" id="LNQE01001640">
    <property type="protein sequence ID" value="KUG14591.1"/>
    <property type="molecule type" value="Genomic_DNA"/>
</dbReference>
<keyword evidence="1" id="KW-0812">Transmembrane</keyword>
<dbReference type="InterPro" id="IPR050256">
    <property type="entry name" value="Glycosyltransferase_2"/>
</dbReference>
<dbReference type="CDD" id="cd04179">
    <property type="entry name" value="DPM_DPG-synthase_like"/>
    <property type="match status" value="1"/>
</dbReference>
<organism evidence="3">
    <name type="scientific">hydrocarbon metagenome</name>
    <dbReference type="NCBI Taxonomy" id="938273"/>
    <lineage>
        <taxon>unclassified sequences</taxon>
        <taxon>metagenomes</taxon>
        <taxon>ecological metagenomes</taxon>
    </lineage>
</organism>